<keyword evidence="4" id="KW-0378">Hydrolase</keyword>
<dbReference type="OrthoDB" id="6380398at2759"/>
<name>A0A9W8HA07_9FUNG</name>
<evidence type="ECO:0000313" key="7">
    <source>
        <dbReference type="EMBL" id="KAJ2779036.1"/>
    </source>
</evidence>
<accession>A0A9W8HA07</accession>
<dbReference type="InterPro" id="IPR001254">
    <property type="entry name" value="Trypsin_dom"/>
</dbReference>
<feature type="domain" description="Peptidase S1" evidence="6">
    <location>
        <begin position="5"/>
        <end position="253"/>
    </location>
</feature>
<dbReference type="PROSITE" id="PS50240">
    <property type="entry name" value="TRYPSIN_DOM"/>
    <property type="match status" value="1"/>
</dbReference>
<gene>
    <name evidence="7" type="ORF">H4R18_004242</name>
</gene>
<keyword evidence="8" id="KW-1185">Reference proteome</keyword>
<dbReference type="InterPro" id="IPR009003">
    <property type="entry name" value="Peptidase_S1_PA"/>
</dbReference>
<dbReference type="InterPro" id="IPR043504">
    <property type="entry name" value="Peptidase_S1_PA_chymotrypsin"/>
</dbReference>
<evidence type="ECO:0000256" key="4">
    <source>
        <dbReference type="ARBA" id="ARBA00022801"/>
    </source>
</evidence>
<dbReference type="EMBL" id="JANBUL010000197">
    <property type="protein sequence ID" value="KAJ2779036.1"/>
    <property type="molecule type" value="Genomic_DNA"/>
</dbReference>
<dbReference type="InterPro" id="IPR018114">
    <property type="entry name" value="TRYPSIN_HIS"/>
</dbReference>
<organism evidence="7 8">
    <name type="scientific">Coemansia javaensis</name>
    <dbReference type="NCBI Taxonomy" id="2761396"/>
    <lineage>
        <taxon>Eukaryota</taxon>
        <taxon>Fungi</taxon>
        <taxon>Fungi incertae sedis</taxon>
        <taxon>Zoopagomycota</taxon>
        <taxon>Kickxellomycotina</taxon>
        <taxon>Kickxellomycetes</taxon>
        <taxon>Kickxellales</taxon>
        <taxon>Kickxellaceae</taxon>
        <taxon>Coemansia</taxon>
    </lineage>
</organism>
<reference evidence="7" key="1">
    <citation type="submission" date="2022-07" db="EMBL/GenBank/DDBJ databases">
        <title>Phylogenomic reconstructions and comparative analyses of Kickxellomycotina fungi.</title>
        <authorList>
            <person name="Reynolds N.K."/>
            <person name="Stajich J.E."/>
            <person name="Barry K."/>
            <person name="Grigoriev I.V."/>
            <person name="Crous P."/>
            <person name="Smith M.E."/>
        </authorList>
    </citation>
    <scope>NUCLEOTIDE SEQUENCE</scope>
    <source>
        <strain evidence="7">NBRC 105414</strain>
    </source>
</reference>
<dbReference type="SMART" id="SM00020">
    <property type="entry name" value="Tryp_SPc"/>
    <property type="match status" value="1"/>
</dbReference>
<comment type="caution">
    <text evidence="7">The sequence shown here is derived from an EMBL/GenBank/DDBJ whole genome shotgun (WGS) entry which is preliminary data.</text>
</comment>
<dbReference type="CDD" id="cd00190">
    <property type="entry name" value="Tryp_SPc"/>
    <property type="match status" value="1"/>
</dbReference>
<evidence type="ECO:0000259" key="6">
    <source>
        <dbReference type="PROSITE" id="PS50240"/>
    </source>
</evidence>
<dbReference type="GO" id="GO:0006508">
    <property type="term" value="P:proteolysis"/>
    <property type="evidence" value="ECO:0007669"/>
    <property type="project" value="UniProtKB-KW"/>
</dbReference>
<dbReference type="Pfam" id="PF00089">
    <property type="entry name" value="Trypsin"/>
    <property type="match status" value="1"/>
</dbReference>
<dbReference type="PROSITE" id="PS00134">
    <property type="entry name" value="TRYPSIN_HIS"/>
    <property type="match status" value="1"/>
</dbReference>
<dbReference type="Proteomes" id="UP001140217">
    <property type="component" value="Unassembled WGS sequence"/>
</dbReference>
<keyword evidence="2" id="KW-0964">Secreted</keyword>
<dbReference type="InterPro" id="IPR050127">
    <property type="entry name" value="Serine_Proteases_S1"/>
</dbReference>
<dbReference type="Gene3D" id="2.40.10.10">
    <property type="entry name" value="Trypsin-like serine proteases"/>
    <property type="match status" value="1"/>
</dbReference>
<evidence type="ECO:0000256" key="2">
    <source>
        <dbReference type="ARBA" id="ARBA00022525"/>
    </source>
</evidence>
<dbReference type="InterPro" id="IPR001314">
    <property type="entry name" value="Peptidase_S1A"/>
</dbReference>
<evidence type="ECO:0000256" key="1">
    <source>
        <dbReference type="ARBA" id="ARBA00004613"/>
    </source>
</evidence>
<comment type="subcellular location">
    <subcellularLocation>
        <location evidence="1">Secreted</location>
    </subcellularLocation>
</comment>
<feature type="compositionally biased region" description="Low complexity" evidence="5">
    <location>
        <begin position="261"/>
        <end position="279"/>
    </location>
</feature>
<dbReference type="GO" id="GO:0005615">
    <property type="term" value="C:extracellular space"/>
    <property type="evidence" value="ECO:0007669"/>
    <property type="project" value="TreeGrafter"/>
</dbReference>
<dbReference type="PRINTS" id="PR00722">
    <property type="entry name" value="CHYMOTRYPSIN"/>
</dbReference>
<proteinExistence type="predicted"/>
<dbReference type="SUPFAM" id="SSF50494">
    <property type="entry name" value="Trypsin-like serine proteases"/>
    <property type="match status" value="1"/>
</dbReference>
<protein>
    <recommendedName>
        <fullName evidence="6">Peptidase S1 domain-containing protein</fullName>
    </recommendedName>
</protein>
<evidence type="ECO:0000256" key="5">
    <source>
        <dbReference type="SAM" id="MobiDB-lite"/>
    </source>
</evidence>
<evidence type="ECO:0000256" key="3">
    <source>
        <dbReference type="ARBA" id="ARBA00022670"/>
    </source>
</evidence>
<dbReference type="GO" id="GO:0004252">
    <property type="term" value="F:serine-type endopeptidase activity"/>
    <property type="evidence" value="ECO:0007669"/>
    <property type="project" value="InterPro"/>
</dbReference>
<dbReference type="PANTHER" id="PTHR24264:SF65">
    <property type="entry name" value="SRCR DOMAIN-CONTAINING PROTEIN"/>
    <property type="match status" value="1"/>
</dbReference>
<dbReference type="PANTHER" id="PTHR24264">
    <property type="entry name" value="TRYPSIN-RELATED"/>
    <property type="match status" value="1"/>
</dbReference>
<sequence>MVGRIVGGSTVPEGKYPFAVRLEIASGGDDYLCGGTLIASDLVVTAAHCVVEPEVSSLFAPEEINVCYGSSSVAAQKCTPAVNVTVHPQYNPTVYSNDIALIRIAPLASNNNSNGGVGAAAIYTGKLPENTTLITMGWGKTSSNSSALPTTLMSTEIKIGSRSACRQAQPGYQSSDGPDVCTVNALTPGRDSCQGDSGSPTVVAQGASVLLAALTSSGVDLSNPGAADCAMPNGLAFYTHVYYYMDFITATSGRPASAFTGSAKSSGDSASDGESGDSHSGAATASSAALAALLLLLMLAAL</sequence>
<feature type="region of interest" description="Disordered" evidence="5">
    <location>
        <begin position="259"/>
        <end position="279"/>
    </location>
</feature>
<evidence type="ECO:0000313" key="8">
    <source>
        <dbReference type="Proteomes" id="UP001140217"/>
    </source>
</evidence>
<dbReference type="AlphaFoldDB" id="A0A9W8HA07"/>
<keyword evidence="3" id="KW-0645">Protease</keyword>